<accession>A0A1Y1UMJ7</accession>
<evidence type="ECO:0000313" key="3">
    <source>
        <dbReference type="Proteomes" id="UP000193218"/>
    </source>
</evidence>
<evidence type="ECO:0000256" key="1">
    <source>
        <dbReference type="SAM" id="MobiDB-lite"/>
    </source>
</evidence>
<protein>
    <submittedName>
        <fullName evidence="2">Uncharacterized protein</fullName>
    </submittedName>
</protein>
<keyword evidence="3" id="KW-1185">Reference proteome</keyword>
<evidence type="ECO:0000313" key="2">
    <source>
        <dbReference type="EMBL" id="ORX38714.1"/>
    </source>
</evidence>
<feature type="region of interest" description="Disordered" evidence="1">
    <location>
        <begin position="215"/>
        <end position="236"/>
    </location>
</feature>
<dbReference type="AlphaFoldDB" id="A0A1Y1UMJ7"/>
<sequence>MLTSTMNGPGPFHGGKQPSKRSPSHGSFSHPRSSTTYGQDTVIGYRQDDGHDDDGTRSDQSWVDTTETARRPQDAARDQGPSRESDDDDAMVTRDMLENLHSSMRKSFTRSQDRQKLLSLRVDSLRLGQTGLSDQLAEMEIAISGANQSLLTRVDKLTDAVNWLTALSAVDALRPSQDTTDRRPGTSSCCSHHHGGGGHELDLLDILTFSRPHSGSNIFPSPGQATNASQSATVSF</sequence>
<feature type="compositionally biased region" description="Basic and acidic residues" evidence="1">
    <location>
        <begin position="67"/>
        <end position="84"/>
    </location>
</feature>
<organism evidence="2 3">
    <name type="scientific">Kockovaella imperatae</name>
    <dbReference type="NCBI Taxonomy" id="4999"/>
    <lineage>
        <taxon>Eukaryota</taxon>
        <taxon>Fungi</taxon>
        <taxon>Dikarya</taxon>
        <taxon>Basidiomycota</taxon>
        <taxon>Agaricomycotina</taxon>
        <taxon>Tremellomycetes</taxon>
        <taxon>Tremellales</taxon>
        <taxon>Cuniculitremaceae</taxon>
        <taxon>Kockovaella</taxon>
    </lineage>
</organism>
<dbReference type="InParanoid" id="A0A1Y1UMJ7"/>
<proteinExistence type="predicted"/>
<reference evidence="2 3" key="1">
    <citation type="submission" date="2017-03" db="EMBL/GenBank/DDBJ databases">
        <title>Widespread Adenine N6-methylation of Active Genes in Fungi.</title>
        <authorList>
            <consortium name="DOE Joint Genome Institute"/>
            <person name="Mondo S.J."/>
            <person name="Dannebaum R.O."/>
            <person name="Kuo R.C."/>
            <person name="Louie K.B."/>
            <person name="Bewick A.J."/>
            <person name="Labutti K."/>
            <person name="Haridas S."/>
            <person name="Kuo A."/>
            <person name="Salamov A."/>
            <person name="Ahrendt S.R."/>
            <person name="Lau R."/>
            <person name="Bowen B.P."/>
            <person name="Lipzen A."/>
            <person name="Sullivan W."/>
            <person name="Andreopoulos W.B."/>
            <person name="Clum A."/>
            <person name="Lindquist E."/>
            <person name="Daum C."/>
            <person name="Northen T.R."/>
            <person name="Ramamoorthy G."/>
            <person name="Schmitz R.J."/>
            <person name="Gryganskyi A."/>
            <person name="Culley D."/>
            <person name="Magnuson J."/>
            <person name="James T.Y."/>
            <person name="O'Malley M.A."/>
            <person name="Stajich J.E."/>
            <person name="Spatafora J.W."/>
            <person name="Visel A."/>
            <person name="Grigoriev I.V."/>
        </authorList>
    </citation>
    <scope>NUCLEOTIDE SEQUENCE [LARGE SCALE GENOMIC DNA]</scope>
    <source>
        <strain evidence="2 3">NRRL Y-17943</strain>
    </source>
</reference>
<dbReference type="RefSeq" id="XP_021872636.1">
    <property type="nucleotide sequence ID" value="XM_022012627.1"/>
</dbReference>
<feature type="region of interest" description="Disordered" evidence="1">
    <location>
        <begin position="1"/>
        <end position="90"/>
    </location>
</feature>
<feature type="compositionally biased region" description="Basic and acidic residues" evidence="1">
    <location>
        <begin position="46"/>
        <end position="57"/>
    </location>
</feature>
<dbReference type="EMBL" id="NBSH01000004">
    <property type="protein sequence ID" value="ORX38714.1"/>
    <property type="molecule type" value="Genomic_DNA"/>
</dbReference>
<feature type="compositionally biased region" description="Polar residues" evidence="1">
    <location>
        <begin position="24"/>
        <end position="39"/>
    </location>
</feature>
<gene>
    <name evidence="2" type="ORF">BD324DRAFT_378267</name>
</gene>
<name>A0A1Y1UMJ7_9TREE</name>
<comment type="caution">
    <text evidence="2">The sequence shown here is derived from an EMBL/GenBank/DDBJ whole genome shotgun (WGS) entry which is preliminary data.</text>
</comment>
<feature type="region of interest" description="Disordered" evidence="1">
    <location>
        <begin position="175"/>
        <end position="194"/>
    </location>
</feature>
<dbReference type="GeneID" id="33554435"/>
<dbReference type="Proteomes" id="UP000193218">
    <property type="component" value="Unassembled WGS sequence"/>
</dbReference>